<dbReference type="SMART" id="SM00327">
    <property type="entry name" value="VWA"/>
    <property type="match status" value="1"/>
</dbReference>
<evidence type="ECO:0000313" key="3">
    <source>
        <dbReference type="EMBL" id="MFC3700684.1"/>
    </source>
</evidence>
<protein>
    <submittedName>
        <fullName evidence="3">VWA domain-containing protein</fullName>
    </submittedName>
</protein>
<gene>
    <name evidence="3" type="ORF">ACFOND_03450</name>
</gene>
<sequence>MTFAWPWLLMFLLVPLAAFKVNVQPKRSSEAIAHPYLASLGEVSSQTQQYPYLNWRNAAAILAWSLLVLALARPQWIGEPIAQPLVGRSIMLTVDISGSMGERDMVWNGQRIARYQAVQSVVGNFAANRKGDFLGLVVFGSFADIQAPLTPDVKAVESILSDLLPGMAGESTAIGDGLALAVQRLREIDTDDKVIVLLTDGENKAGSVSPQDAANIAKQSNIRVHTIGFGRQGSAFFGDPVDTRTLTAIAQTTQGQFFRATNSAELKAIFETIDALEPSESEGIEQRTIMELYYWPLLFSVILILILSLTALNVRRTHQYDLR</sequence>
<feature type="domain" description="VWFA" evidence="2">
    <location>
        <begin position="89"/>
        <end position="273"/>
    </location>
</feature>
<feature type="transmembrane region" description="Helical" evidence="1">
    <location>
        <begin position="292"/>
        <end position="314"/>
    </location>
</feature>
<keyword evidence="1" id="KW-1133">Transmembrane helix</keyword>
<dbReference type="Gene3D" id="3.40.50.410">
    <property type="entry name" value="von Willebrand factor, type A domain"/>
    <property type="match status" value="1"/>
</dbReference>
<dbReference type="PROSITE" id="PS50234">
    <property type="entry name" value="VWFA"/>
    <property type="match status" value="1"/>
</dbReference>
<dbReference type="PANTHER" id="PTHR22550:SF18">
    <property type="entry name" value="VWFA DOMAIN-CONTAINING PROTEIN"/>
    <property type="match status" value="1"/>
</dbReference>
<dbReference type="RefSeq" id="WP_377362213.1">
    <property type="nucleotide sequence ID" value="NZ_JBHRYN010000006.1"/>
</dbReference>
<keyword evidence="1" id="KW-0812">Transmembrane</keyword>
<dbReference type="InterPro" id="IPR050768">
    <property type="entry name" value="UPF0353/GerABKA_families"/>
</dbReference>
<reference evidence="4" key="1">
    <citation type="journal article" date="2019" name="Int. J. Syst. Evol. Microbiol.">
        <title>The Global Catalogue of Microorganisms (GCM) 10K type strain sequencing project: providing services to taxonomists for standard genome sequencing and annotation.</title>
        <authorList>
            <consortium name="The Broad Institute Genomics Platform"/>
            <consortium name="The Broad Institute Genome Sequencing Center for Infectious Disease"/>
            <person name="Wu L."/>
            <person name="Ma J."/>
        </authorList>
    </citation>
    <scope>NUCLEOTIDE SEQUENCE [LARGE SCALE GENOMIC DNA]</scope>
    <source>
        <strain evidence="4">CECT 8288</strain>
    </source>
</reference>
<organism evidence="3 4">
    <name type="scientific">Reinekea marina</name>
    <dbReference type="NCBI Taxonomy" id="1310421"/>
    <lineage>
        <taxon>Bacteria</taxon>
        <taxon>Pseudomonadati</taxon>
        <taxon>Pseudomonadota</taxon>
        <taxon>Gammaproteobacteria</taxon>
        <taxon>Oceanospirillales</taxon>
        <taxon>Saccharospirillaceae</taxon>
        <taxon>Reinekea</taxon>
    </lineage>
</organism>
<accession>A0ABV7WQU3</accession>
<comment type="caution">
    <text evidence="3">The sequence shown here is derived from an EMBL/GenBank/DDBJ whole genome shotgun (WGS) entry which is preliminary data.</text>
</comment>
<dbReference type="PANTHER" id="PTHR22550">
    <property type="entry name" value="SPORE GERMINATION PROTEIN"/>
    <property type="match status" value="1"/>
</dbReference>
<dbReference type="InterPro" id="IPR002035">
    <property type="entry name" value="VWF_A"/>
</dbReference>
<evidence type="ECO:0000259" key="2">
    <source>
        <dbReference type="PROSITE" id="PS50234"/>
    </source>
</evidence>
<evidence type="ECO:0000256" key="1">
    <source>
        <dbReference type="SAM" id="Phobius"/>
    </source>
</evidence>
<dbReference type="InterPro" id="IPR036465">
    <property type="entry name" value="vWFA_dom_sf"/>
</dbReference>
<dbReference type="Pfam" id="PF00092">
    <property type="entry name" value="VWA"/>
    <property type="match status" value="1"/>
</dbReference>
<keyword evidence="4" id="KW-1185">Reference proteome</keyword>
<name>A0ABV7WQU3_9GAMM</name>
<proteinExistence type="predicted"/>
<dbReference type="EMBL" id="JBHRYN010000006">
    <property type="protein sequence ID" value="MFC3700684.1"/>
    <property type="molecule type" value="Genomic_DNA"/>
</dbReference>
<dbReference type="Proteomes" id="UP001595710">
    <property type="component" value="Unassembled WGS sequence"/>
</dbReference>
<dbReference type="SUPFAM" id="SSF53300">
    <property type="entry name" value="vWA-like"/>
    <property type="match status" value="1"/>
</dbReference>
<keyword evidence="1" id="KW-0472">Membrane</keyword>
<evidence type="ECO:0000313" key="4">
    <source>
        <dbReference type="Proteomes" id="UP001595710"/>
    </source>
</evidence>